<dbReference type="PANTHER" id="PTHR15397">
    <property type="entry name" value="SODIUM-GLUCOSE COTRANSPORTER REGULATORY PROTEIN -RELATED"/>
    <property type="match status" value="1"/>
</dbReference>
<evidence type="ECO:0000256" key="4">
    <source>
        <dbReference type="ARBA" id="ARBA00022750"/>
    </source>
</evidence>
<dbReference type="SUPFAM" id="SSF50630">
    <property type="entry name" value="Acid proteases"/>
    <property type="match status" value="1"/>
</dbReference>
<dbReference type="EMBL" id="CAJOBE010001593">
    <property type="protein sequence ID" value="CAF3757615.1"/>
    <property type="molecule type" value="Genomic_DNA"/>
</dbReference>
<dbReference type="PROSITE" id="PS50053">
    <property type="entry name" value="UBIQUITIN_2"/>
    <property type="match status" value="1"/>
</dbReference>
<keyword evidence="2" id="KW-0813">Transport</keyword>
<comment type="caution">
    <text evidence="11">The sequence shown here is derived from an EMBL/GenBank/DDBJ whole genome shotgun (WGS) entry which is preliminary data.</text>
</comment>
<feature type="region of interest" description="Disordered" evidence="7">
    <location>
        <begin position="362"/>
        <end position="413"/>
    </location>
</feature>
<evidence type="ECO:0000256" key="3">
    <source>
        <dbReference type="ARBA" id="ARBA00022670"/>
    </source>
</evidence>
<reference evidence="11" key="1">
    <citation type="submission" date="2021-02" db="EMBL/GenBank/DDBJ databases">
        <authorList>
            <person name="Nowell W R."/>
        </authorList>
    </citation>
    <scope>NUCLEOTIDE SEQUENCE</scope>
</reference>
<accession>A0A818Z193</accession>
<dbReference type="GO" id="GO:0006508">
    <property type="term" value="P:proteolysis"/>
    <property type="evidence" value="ECO:0007669"/>
    <property type="project" value="UniProtKB-KW"/>
</dbReference>
<dbReference type="Proteomes" id="UP000663874">
    <property type="component" value="Unassembled WGS sequence"/>
</dbReference>
<keyword evidence="4" id="KW-0064">Aspartyl protease</keyword>
<keyword evidence="5" id="KW-0378">Hydrolase</keyword>
<dbReference type="CDD" id="cd01796">
    <property type="entry name" value="Ubl_Ddi1_like"/>
    <property type="match status" value="1"/>
</dbReference>
<organism evidence="11 12">
    <name type="scientific">Rotaria sordida</name>
    <dbReference type="NCBI Taxonomy" id="392033"/>
    <lineage>
        <taxon>Eukaryota</taxon>
        <taxon>Metazoa</taxon>
        <taxon>Spiralia</taxon>
        <taxon>Gnathifera</taxon>
        <taxon>Rotifera</taxon>
        <taxon>Eurotatoria</taxon>
        <taxon>Bdelloidea</taxon>
        <taxon>Philodinida</taxon>
        <taxon>Philodinidae</taxon>
        <taxon>Rotaria</taxon>
    </lineage>
</organism>
<dbReference type="InterPro" id="IPR033882">
    <property type="entry name" value="DDI1_N"/>
</dbReference>
<evidence type="ECO:0000259" key="9">
    <source>
        <dbReference type="PROSITE" id="PS50053"/>
    </source>
</evidence>
<evidence type="ECO:0000256" key="6">
    <source>
        <dbReference type="ARBA" id="ARBA00022927"/>
    </source>
</evidence>
<dbReference type="CDD" id="cd05479">
    <property type="entry name" value="RP_DDI"/>
    <property type="match status" value="1"/>
</dbReference>
<protein>
    <recommendedName>
        <fullName evidence="13">DNA damage-inducible protein 1</fullName>
    </recommendedName>
</protein>
<evidence type="ECO:0008006" key="13">
    <source>
        <dbReference type="Google" id="ProtNLM"/>
    </source>
</evidence>
<keyword evidence="6" id="KW-0653">Protein transport</keyword>
<dbReference type="InterPro" id="IPR021109">
    <property type="entry name" value="Peptidase_aspartic_dom_sf"/>
</dbReference>
<evidence type="ECO:0000256" key="7">
    <source>
        <dbReference type="SAM" id="MobiDB-lite"/>
    </source>
</evidence>
<evidence type="ECO:0000256" key="1">
    <source>
        <dbReference type="ARBA" id="ARBA00009136"/>
    </source>
</evidence>
<dbReference type="InterPro" id="IPR029071">
    <property type="entry name" value="Ubiquitin-like_domsf"/>
</dbReference>
<evidence type="ECO:0000313" key="12">
    <source>
        <dbReference type="Proteomes" id="UP000663874"/>
    </source>
</evidence>
<feature type="region of interest" description="Disordered" evidence="7">
    <location>
        <begin position="1"/>
        <end position="23"/>
    </location>
</feature>
<evidence type="ECO:0000256" key="2">
    <source>
        <dbReference type="ARBA" id="ARBA00022448"/>
    </source>
</evidence>
<evidence type="ECO:0000313" key="10">
    <source>
        <dbReference type="EMBL" id="CAF3698781.1"/>
    </source>
</evidence>
<feature type="compositionally biased region" description="Basic and acidic residues" evidence="7">
    <location>
        <begin position="379"/>
        <end position="391"/>
    </location>
</feature>
<dbReference type="FunFam" id="2.40.70.10:FF:000005">
    <property type="entry name" value="DNA damage inducible 1 homolog 2"/>
    <property type="match status" value="1"/>
</dbReference>
<dbReference type="InterPro" id="IPR000626">
    <property type="entry name" value="Ubiquitin-like_dom"/>
</dbReference>
<dbReference type="InterPro" id="IPR015940">
    <property type="entry name" value="UBA"/>
</dbReference>
<dbReference type="PROSITE" id="PS50030">
    <property type="entry name" value="UBA"/>
    <property type="match status" value="1"/>
</dbReference>
<evidence type="ECO:0000313" key="11">
    <source>
        <dbReference type="EMBL" id="CAF3757615.1"/>
    </source>
</evidence>
<dbReference type="InterPro" id="IPR019103">
    <property type="entry name" value="Peptidase_aspartic_DDI1-type"/>
</dbReference>
<dbReference type="GO" id="GO:0004190">
    <property type="term" value="F:aspartic-type endopeptidase activity"/>
    <property type="evidence" value="ECO:0007669"/>
    <property type="project" value="UniProtKB-KW"/>
</dbReference>
<comment type="similarity">
    <text evidence="1">Belongs to the DDI1 family.</text>
</comment>
<dbReference type="Proteomes" id="UP000663823">
    <property type="component" value="Unassembled WGS sequence"/>
</dbReference>
<gene>
    <name evidence="11" type="ORF">FNK824_LOCUS12612</name>
    <name evidence="10" type="ORF">OTI717_LOCUS12384</name>
</gene>
<dbReference type="PANTHER" id="PTHR15397:SF3">
    <property type="entry name" value="DNA DAMAGE INDUCIBLE 1 HOMOLOG 2"/>
    <property type="match status" value="1"/>
</dbReference>
<dbReference type="Pfam" id="PF24669">
    <property type="entry name" value="Ddi2_HDD"/>
    <property type="match status" value="1"/>
</dbReference>
<feature type="compositionally biased region" description="Low complexity" evidence="7">
    <location>
        <begin position="394"/>
        <end position="405"/>
    </location>
</feature>
<feature type="domain" description="UBA" evidence="8">
    <location>
        <begin position="405"/>
        <end position="445"/>
    </location>
</feature>
<dbReference type="SUPFAM" id="SSF54236">
    <property type="entry name" value="Ubiquitin-like"/>
    <property type="match status" value="1"/>
</dbReference>
<dbReference type="Pfam" id="PF09668">
    <property type="entry name" value="Asp_protease"/>
    <property type="match status" value="1"/>
</dbReference>
<dbReference type="EMBL" id="CAJOAX010001245">
    <property type="protein sequence ID" value="CAF3698781.1"/>
    <property type="molecule type" value="Genomic_DNA"/>
</dbReference>
<dbReference type="Gene3D" id="3.10.20.90">
    <property type="entry name" value="Phosphatidylinositol 3-kinase Catalytic Subunit, Chain A, domain 1"/>
    <property type="match status" value="1"/>
</dbReference>
<sequence length="454" mass="51517">MNCQVTKINGDRHELEKDSNEDDNENNDNIKYLILLIRIKMHITVAKFGGSENVLTIDIASDLSLKDLKAVIEAESDFGIKADEMSLFYEGKFLEDDSKTLAQCKLNDYDLITCQRSTLRNGAMPEATTTLRRNMDARDPRQLFEMLRSNSEMLQQIRRNSPQLVDAIQRGDFNKFMEQIAAQSPEMQQRMELDRLASLDPFDPEVQRRIHDIINMQNVQENMEHAVEHAPEVFGHVVMLYINCKVNGHVVKAFVDSGAQMTIMSKACAERCGIMRLVDRRFSGIAKGVGTQKILGRIHLAQLEIEKNYFATSLSVLEDQPMDMLLGLDMLRRHQCVLDLHKNILRIGNVVETSFLPESELPTHARLSGNTPDVDDYEFDRPADSHHESRLEQSTTTTSTSTSSSFPEDSIKHITKSGFTREQAIEELRLSNGDATKALVSLMTKSLSVPKRKR</sequence>
<proteinExistence type="inferred from homology"/>
<evidence type="ECO:0000256" key="5">
    <source>
        <dbReference type="ARBA" id="ARBA00022801"/>
    </source>
</evidence>
<feature type="domain" description="Ubiquitin-like" evidence="9">
    <location>
        <begin position="41"/>
        <end position="112"/>
    </location>
</feature>
<dbReference type="Gene3D" id="2.40.70.10">
    <property type="entry name" value="Acid Proteases"/>
    <property type="match status" value="1"/>
</dbReference>
<feature type="compositionally biased region" description="Basic and acidic residues" evidence="7">
    <location>
        <begin position="9"/>
        <end position="18"/>
    </location>
</feature>
<dbReference type="AlphaFoldDB" id="A0A818Z193"/>
<dbReference type="SMART" id="SM00213">
    <property type="entry name" value="UBQ"/>
    <property type="match status" value="1"/>
</dbReference>
<dbReference type="GO" id="GO:0015031">
    <property type="term" value="P:protein transport"/>
    <property type="evidence" value="ECO:0007669"/>
    <property type="project" value="UniProtKB-KW"/>
</dbReference>
<evidence type="ECO:0000259" key="8">
    <source>
        <dbReference type="PROSITE" id="PS50030"/>
    </source>
</evidence>
<dbReference type="InterPro" id="IPR057273">
    <property type="entry name" value="Ddi1/2_HDD"/>
</dbReference>
<keyword evidence="3" id="KW-0645">Protease</keyword>
<dbReference type="Pfam" id="PF00240">
    <property type="entry name" value="ubiquitin"/>
    <property type="match status" value="1"/>
</dbReference>
<name>A0A818Z193_9BILA</name>